<name>A0A1E7Q3K2_9GAMM</name>
<organism evidence="2 3">
    <name type="scientific">Rheinheimera salexigens</name>
    <dbReference type="NCBI Taxonomy" id="1628148"/>
    <lineage>
        <taxon>Bacteria</taxon>
        <taxon>Pseudomonadati</taxon>
        <taxon>Pseudomonadota</taxon>
        <taxon>Gammaproteobacteria</taxon>
        <taxon>Chromatiales</taxon>
        <taxon>Chromatiaceae</taxon>
        <taxon>Rheinheimera</taxon>
    </lineage>
</organism>
<dbReference type="RefSeq" id="WP_070048210.1">
    <property type="nucleotide sequence ID" value="NZ_CBCSDO010000001.1"/>
</dbReference>
<evidence type="ECO:0000313" key="3">
    <source>
        <dbReference type="Proteomes" id="UP000242258"/>
    </source>
</evidence>
<dbReference type="CDD" id="cd07313">
    <property type="entry name" value="terB_like_2"/>
    <property type="match status" value="1"/>
</dbReference>
<dbReference type="Proteomes" id="UP000242258">
    <property type="component" value="Unassembled WGS sequence"/>
</dbReference>
<accession>A0A1E7Q3K2</accession>
<dbReference type="OrthoDB" id="5294347at2"/>
<evidence type="ECO:0000313" key="2">
    <source>
        <dbReference type="EMBL" id="OEY68643.1"/>
    </source>
</evidence>
<feature type="domain" description="Co-chaperone DjlA N-terminal" evidence="1">
    <location>
        <begin position="34"/>
        <end position="148"/>
    </location>
</feature>
<proteinExistence type="predicted"/>
<comment type="caution">
    <text evidence="2">The sequence shown here is derived from an EMBL/GenBank/DDBJ whole genome shotgun (WGS) entry which is preliminary data.</text>
</comment>
<dbReference type="InterPro" id="IPR007791">
    <property type="entry name" value="DjlA_N"/>
</dbReference>
<evidence type="ECO:0000259" key="1">
    <source>
        <dbReference type="Pfam" id="PF05099"/>
    </source>
</evidence>
<sequence length="154" mass="17590">MLQLFKTLLDNLSSNNRPVDNQHAAVCGLNSEQFASVSLMLMLANADFSLANEETDLVEKYLQQELALSSAEAKEVCQQAIKRADEAVSLHEFTKELKLLSYDTRLKLMDQLWQQVYADNELDPNEEAMIRKIADLLFIRHSDYIQAKLKVINN</sequence>
<dbReference type="STRING" id="1628148.BI198_02935"/>
<protein>
    <recommendedName>
        <fullName evidence="1">Co-chaperone DjlA N-terminal domain-containing protein</fullName>
    </recommendedName>
</protein>
<dbReference type="AlphaFoldDB" id="A0A1E7Q3K2"/>
<dbReference type="SUPFAM" id="SSF158682">
    <property type="entry name" value="TerB-like"/>
    <property type="match status" value="1"/>
</dbReference>
<dbReference type="InterPro" id="IPR029024">
    <property type="entry name" value="TerB-like"/>
</dbReference>
<dbReference type="Pfam" id="PF05099">
    <property type="entry name" value="TerB"/>
    <property type="match status" value="1"/>
</dbReference>
<reference evidence="3" key="1">
    <citation type="submission" date="2016-09" db="EMBL/GenBank/DDBJ databases">
        <authorList>
            <person name="Wan X."/>
            <person name="Hou S."/>
        </authorList>
    </citation>
    <scope>NUCLEOTIDE SEQUENCE [LARGE SCALE GENOMIC DNA]</scope>
    <source>
        <strain evidence="3">KH87</strain>
    </source>
</reference>
<keyword evidence="3" id="KW-1185">Reference proteome</keyword>
<gene>
    <name evidence="2" type="ORF">BI198_02935</name>
</gene>
<dbReference type="EMBL" id="MKEK01000001">
    <property type="protein sequence ID" value="OEY68643.1"/>
    <property type="molecule type" value="Genomic_DNA"/>
</dbReference>
<dbReference type="Gene3D" id="1.10.3680.10">
    <property type="entry name" value="TerB-like"/>
    <property type="match status" value="1"/>
</dbReference>